<evidence type="ECO:0000256" key="5">
    <source>
        <dbReference type="ARBA" id="ARBA00023098"/>
    </source>
</evidence>
<feature type="transmembrane region" description="Helical" evidence="8">
    <location>
        <begin position="329"/>
        <end position="345"/>
    </location>
</feature>
<comment type="caution">
    <text evidence="10">The sequence shown here is derived from an EMBL/GenBank/DDBJ whole genome shotgun (WGS) entry which is preliminary data.</text>
</comment>
<gene>
    <name evidence="10" type="ORF">JYP50_02625</name>
</gene>
<feature type="domain" description="Fatty acid hydroxylase" evidence="9">
    <location>
        <begin position="80"/>
        <end position="213"/>
    </location>
</feature>
<dbReference type="AlphaFoldDB" id="A0A939IL02"/>
<dbReference type="EMBL" id="JAFKCZ010000002">
    <property type="protein sequence ID" value="MBN7795468.1"/>
    <property type="molecule type" value="Genomic_DNA"/>
</dbReference>
<dbReference type="PANTHER" id="PTHR21624">
    <property type="entry name" value="STEROL DESATURASE-RELATED PROTEIN"/>
    <property type="match status" value="1"/>
</dbReference>
<dbReference type="InterPro" id="IPR051689">
    <property type="entry name" value="Sterol_desaturase/TMEM195"/>
</dbReference>
<name>A0A939IL02_9GAMM</name>
<proteinExistence type="predicted"/>
<dbReference type="GO" id="GO:0016020">
    <property type="term" value="C:membrane"/>
    <property type="evidence" value="ECO:0007669"/>
    <property type="project" value="GOC"/>
</dbReference>
<sequence>MNLVVYAVPFFILAMLLELGYGIARKRNTYRLNDGISSLFLGTLSQARRFVTLGVGGYFYYLVTEYFSLPLMDASHWFTWVLAMVLYDFCYYWLHRLGHERTILWAAHVAHHQSEDYNLTTALRQTSTGFLLGWVFYIPMYLLGIPAEVVVTVGSLNLIYQFWVHTEHVPKLGWYEWIFVTPSNHRVHHAQNDIYMDRNYGGLFIIWDRLFGTFQEELDEEPPVYGIRGPLRSWNPLRALTHVYTDMARDSWRARDWRDKARVWWARTGWRPADVAARYPREKPDLSRFSKYDPAIAPAVAWYAFFQLLAVVALLHFMQNSEFSYPQGVVLWALMLATTVTTAWWLEGSEGARRRDWLRLAATAGILLLGWHGGFDPGALLAGLGYLVLNALFMPWLRAPRPQAPDKGSEPFSADSEPLSPADLGRPPHTA</sequence>
<dbReference type="PANTHER" id="PTHR21624:SF1">
    <property type="entry name" value="ALKYLGLYCEROL MONOOXYGENASE"/>
    <property type="match status" value="1"/>
</dbReference>
<dbReference type="GO" id="GO:0050479">
    <property type="term" value="F:glyceryl-ether monooxygenase activity"/>
    <property type="evidence" value="ECO:0007669"/>
    <property type="project" value="TreeGrafter"/>
</dbReference>
<evidence type="ECO:0000256" key="6">
    <source>
        <dbReference type="ARBA" id="ARBA00023136"/>
    </source>
</evidence>
<dbReference type="GO" id="GO:0005506">
    <property type="term" value="F:iron ion binding"/>
    <property type="evidence" value="ECO:0007669"/>
    <property type="project" value="InterPro"/>
</dbReference>
<dbReference type="GO" id="GO:0012505">
    <property type="term" value="C:endomembrane system"/>
    <property type="evidence" value="ECO:0007669"/>
    <property type="project" value="UniProtKB-SubCell"/>
</dbReference>
<dbReference type="Proteomes" id="UP000664303">
    <property type="component" value="Unassembled WGS sequence"/>
</dbReference>
<evidence type="ECO:0000256" key="3">
    <source>
        <dbReference type="ARBA" id="ARBA00022989"/>
    </source>
</evidence>
<keyword evidence="5" id="KW-0443">Lipid metabolism</keyword>
<evidence type="ECO:0000313" key="11">
    <source>
        <dbReference type="Proteomes" id="UP000664303"/>
    </source>
</evidence>
<accession>A0A939IL02</accession>
<comment type="subcellular location">
    <subcellularLocation>
        <location evidence="1">Endomembrane system</location>
        <topology evidence="1">Multi-pass membrane protein</topology>
    </subcellularLocation>
</comment>
<keyword evidence="11" id="KW-1185">Reference proteome</keyword>
<evidence type="ECO:0000259" key="9">
    <source>
        <dbReference type="Pfam" id="PF04116"/>
    </source>
</evidence>
<feature type="transmembrane region" description="Helical" evidence="8">
    <location>
        <begin position="6"/>
        <end position="24"/>
    </location>
</feature>
<feature type="transmembrane region" description="Helical" evidence="8">
    <location>
        <begin position="36"/>
        <end position="62"/>
    </location>
</feature>
<dbReference type="RefSeq" id="WP_206558920.1">
    <property type="nucleotide sequence ID" value="NZ_JAFKCZ010000002.1"/>
</dbReference>
<feature type="transmembrane region" description="Helical" evidence="8">
    <location>
        <begin position="295"/>
        <end position="317"/>
    </location>
</feature>
<feature type="transmembrane region" description="Helical" evidence="8">
    <location>
        <begin position="379"/>
        <end position="397"/>
    </location>
</feature>
<reference evidence="10" key="1">
    <citation type="submission" date="2021-02" db="EMBL/GenBank/DDBJ databases">
        <title>PHA producing bacteria isolated from coastal sediment in Guangdong, Shenzhen.</title>
        <authorList>
            <person name="Zheng W."/>
            <person name="Yu S."/>
            <person name="Huang Y."/>
        </authorList>
    </citation>
    <scope>NUCLEOTIDE SEQUENCE</scope>
    <source>
        <strain evidence="10">TN14-10</strain>
    </source>
</reference>
<keyword evidence="3 8" id="KW-1133">Transmembrane helix</keyword>
<evidence type="ECO:0000256" key="2">
    <source>
        <dbReference type="ARBA" id="ARBA00022692"/>
    </source>
</evidence>
<evidence type="ECO:0000256" key="8">
    <source>
        <dbReference type="SAM" id="Phobius"/>
    </source>
</evidence>
<evidence type="ECO:0000256" key="1">
    <source>
        <dbReference type="ARBA" id="ARBA00004127"/>
    </source>
</evidence>
<dbReference type="GO" id="GO:0006643">
    <property type="term" value="P:membrane lipid metabolic process"/>
    <property type="evidence" value="ECO:0007669"/>
    <property type="project" value="TreeGrafter"/>
</dbReference>
<evidence type="ECO:0000313" key="10">
    <source>
        <dbReference type="EMBL" id="MBN7795468.1"/>
    </source>
</evidence>
<organism evidence="10 11">
    <name type="scientific">Parahaliea mediterranea</name>
    <dbReference type="NCBI Taxonomy" id="651086"/>
    <lineage>
        <taxon>Bacteria</taxon>
        <taxon>Pseudomonadati</taxon>
        <taxon>Pseudomonadota</taxon>
        <taxon>Gammaproteobacteria</taxon>
        <taxon>Cellvibrionales</taxon>
        <taxon>Halieaceae</taxon>
        <taxon>Parahaliea</taxon>
    </lineage>
</organism>
<dbReference type="Pfam" id="PF04116">
    <property type="entry name" value="FA_hydroxylase"/>
    <property type="match status" value="1"/>
</dbReference>
<evidence type="ECO:0000256" key="7">
    <source>
        <dbReference type="SAM" id="MobiDB-lite"/>
    </source>
</evidence>
<keyword evidence="6 8" id="KW-0472">Membrane</keyword>
<feature type="transmembrane region" description="Helical" evidence="8">
    <location>
        <begin position="74"/>
        <end position="94"/>
    </location>
</feature>
<evidence type="ECO:0000256" key="4">
    <source>
        <dbReference type="ARBA" id="ARBA00023002"/>
    </source>
</evidence>
<keyword evidence="2 8" id="KW-0812">Transmembrane</keyword>
<dbReference type="InterPro" id="IPR006694">
    <property type="entry name" value="Fatty_acid_hydroxylase"/>
</dbReference>
<keyword evidence="4" id="KW-0560">Oxidoreductase</keyword>
<feature type="region of interest" description="Disordered" evidence="7">
    <location>
        <begin position="402"/>
        <end position="431"/>
    </location>
</feature>
<dbReference type="GO" id="GO:0008610">
    <property type="term" value="P:lipid biosynthetic process"/>
    <property type="evidence" value="ECO:0007669"/>
    <property type="project" value="InterPro"/>
</dbReference>
<protein>
    <submittedName>
        <fullName evidence="10">Sterol desaturase family protein</fullName>
    </submittedName>
</protein>